<feature type="signal peptide" evidence="1">
    <location>
        <begin position="1"/>
        <end position="19"/>
    </location>
</feature>
<sequence length="378" mass="41699">MYSLIFIYTLLSLVRYAAADCNSYGIDYVNGGTYFIDNTQTTNFTFLTDFSGCDNEEITPILVDPNENEYFCSDIPTSPDYTSFLSTCPITQNQMFSGTWYIVIEGLTFAYVRTFTLTVGVPTTITETPTVTVGITSTPDAPQRKCLHQQDPQFCHLQLRRACQTRVFTSIVVPTPVFITSTYTISITITTGISWVESTSTNVLTASCTPPPYPRGADPKLQHAIYLPHMTITPPWRMKARTPDMKVHKARDVTFKQARNVHIVRRGPDSATVTVTETTSSATTTSTTVLAVPTVTETSVATTISTITPTPITTCHGVTMITTTKTLSQKTYTRLRLTDTFIFVEKTISQVCTMKSTTTPAVVATSCFYNGGSLDTYV</sequence>
<evidence type="ECO:0000313" key="2">
    <source>
        <dbReference type="EMBL" id="KAF4631994.1"/>
    </source>
</evidence>
<organism evidence="2 3">
    <name type="scientific">Cudoniella acicularis</name>
    <dbReference type="NCBI Taxonomy" id="354080"/>
    <lineage>
        <taxon>Eukaryota</taxon>
        <taxon>Fungi</taxon>
        <taxon>Dikarya</taxon>
        <taxon>Ascomycota</taxon>
        <taxon>Pezizomycotina</taxon>
        <taxon>Leotiomycetes</taxon>
        <taxon>Helotiales</taxon>
        <taxon>Tricladiaceae</taxon>
        <taxon>Cudoniella</taxon>
    </lineage>
</organism>
<name>A0A8H4W5T9_9HELO</name>
<evidence type="ECO:0000313" key="3">
    <source>
        <dbReference type="Proteomes" id="UP000566819"/>
    </source>
</evidence>
<dbReference type="EMBL" id="JAAMPI010000390">
    <property type="protein sequence ID" value="KAF4631994.1"/>
    <property type="molecule type" value="Genomic_DNA"/>
</dbReference>
<protein>
    <submittedName>
        <fullName evidence="2">Uncharacterized protein</fullName>
    </submittedName>
</protein>
<gene>
    <name evidence="2" type="ORF">G7Y89_g6135</name>
</gene>
<dbReference type="OrthoDB" id="3937708at2759"/>
<accession>A0A8H4W5T9</accession>
<comment type="caution">
    <text evidence="2">The sequence shown here is derived from an EMBL/GenBank/DDBJ whole genome shotgun (WGS) entry which is preliminary data.</text>
</comment>
<keyword evidence="1" id="KW-0732">Signal</keyword>
<dbReference type="Proteomes" id="UP000566819">
    <property type="component" value="Unassembled WGS sequence"/>
</dbReference>
<proteinExistence type="predicted"/>
<dbReference type="AlphaFoldDB" id="A0A8H4W5T9"/>
<evidence type="ECO:0000256" key="1">
    <source>
        <dbReference type="SAM" id="SignalP"/>
    </source>
</evidence>
<keyword evidence="3" id="KW-1185">Reference proteome</keyword>
<reference evidence="2 3" key="1">
    <citation type="submission" date="2020-03" db="EMBL/GenBank/DDBJ databases">
        <title>Draft Genome Sequence of Cudoniella acicularis.</title>
        <authorList>
            <person name="Buettner E."/>
            <person name="Kellner H."/>
        </authorList>
    </citation>
    <scope>NUCLEOTIDE SEQUENCE [LARGE SCALE GENOMIC DNA]</scope>
    <source>
        <strain evidence="2 3">DSM 108380</strain>
    </source>
</reference>
<feature type="chain" id="PRO_5034979911" evidence="1">
    <location>
        <begin position="20"/>
        <end position="378"/>
    </location>
</feature>